<evidence type="ECO:0000313" key="1">
    <source>
        <dbReference type="EMBL" id="ASA25685.1"/>
    </source>
</evidence>
<evidence type="ECO:0000313" key="2">
    <source>
        <dbReference type="Proteomes" id="UP000249890"/>
    </source>
</evidence>
<proteinExistence type="predicted"/>
<accession>A0A2Z2KMP6</accession>
<reference evidence="1 2" key="1">
    <citation type="submission" date="2017-06" db="EMBL/GenBank/DDBJ databases">
        <title>Complete genome sequence of Paenibacillus donghaensis KCTC 13049T isolated from East Sea sediment, South Korea.</title>
        <authorList>
            <person name="Jung B.K."/>
            <person name="Hong S.-J."/>
            <person name="Shin J.-H."/>
        </authorList>
    </citation>
    <scope>NUCLEOTIDE SEQUENCE [LARGE SCALE GENOMIC DNA]</scope>
    <source>
        <strain evidence="1 2">KCTC 13049</strain>
    </source>
</reference>
<dbReference type="Proteomes" id="UP000249890">
    <property type="component" value="Chromosome"/>
</dbReference>
<gene>
    <name evidence="1" type="ORF">B9T62_36120</name>
</gene>
<sequence>MAYVRTNPSTIEEYADRLSTDYREEMAQIYSNYIYNATSTSSNRKEYQRVCAMLKRYKKVVGKPSQAEIIIQLKAQYHKRPSFMDELAKLT</sequence>
<organism evidence="1 2">
    <name type="scientific">Paenibacillus donghaensis</name>
    <dbReference type="NCBI Taxonomy" id="414771"/>
    <lineage>
        <taxon>Bacteria</taxon>
        <taxon>Bacillati</taxon>
        <taxon>Bacillota</taxon>
        <taxon>Bacilli</taxon>
        <taxon>Bacillales</taxon>
        <taxon>Paenibacillaceae</taxon>
        <taxon>Paenibacillus</taxon>
    </lineage>
</organism>
<dbReference type="AlphaFoldDB" id="A0A2Z2KMP6"/>
<protein>
    <submittedName>
        <fullName evidence="1">Uncharacterized protein</fullName>
    </submittedName>
</protein>
<name>A0A2Z2KMP6_9BACL</name>
<dbReference type="EMBL" id="CP021780">
    <property type="protein sequence ID" value="ASA25685.1"/>
    <property type="molecule type" value="Genomic_DNA"/>
</dbReference>
<keyword evidence="2" id="KW-1185">Reference proteome</keyword>
<dbReference type="KEGG" id="pdh:B9T62_36120"/>